<organism evidence="1">
    <name type="scientific">Tanacetum cinerariifolium</name>
    <name type="common">Dalmatian daisy</name>
    <name type="synonym">Chrysanthemum cinerariifolium</name>
    <dbReference type="NCBI Taxonomy" id="118510"/>
    <lineage>
        <taxon>Eukaryota</taxon>
        <taxon>Viridiplantae</taxon>
        <taxon>Streptophyta</taxon>
        <taxon>Embryophyta</taxon>
        <taxon>Tracheophyta</taxon>
        <taxon>Spermatophyta</taxon>
        <taxon>Magnoliopsida</taxon>
        <taxon>eudicotyledons</taxon>
        <taxon>Gunneridae</taxon>
        <taxon>Pentapetalae</taxon>
        <taxon>asterids</taxon>
        <taxon>campanulids</taxon>
        <taxon>Asterales</taxon>
        <taxon>Asteraceae</taxon>
        <taxon>Asteroideae</taxon>
        <taxon>Anthemideae</taxon>
        <taxon>Anthemidinae</taxon>
        <taxon>Tanacetum</taxon>
    </lineage>
</organism>
<sequence>MTANVVTIISWLTSQMRAILTTGMWLQPRLAFNIAFVLADVSPISMRLNSRSKRHVQNDAFFCRFVNSVFNIPSTVFLRDFYMDFQPQAPSNSEATARKILKNL</sequence>
<proteinExistence type="predicted"/>
<gene>
    <name evidence="1" type="ORF">Tci_037955</name>
</gene>
<reference evidence="1" key="1">
    <citation type="journal article" date="2019" name="Sci. Rep.">
        <title>Draft genome of Tanacetum cinerariifolium, the natural source of mosquito coil.</title>
        <authorList>
            <person name="Yamashiro T."/>
            <person name="Shiraishi A."/>
            <person name="Satake H."/>
            <person name="Nakayama K."/>
        </authorList>
    </citation>
    <scope>NUCLEOTIDE SEQUENCE</scope>
</reference>
<dbReference type="AlphaFoldDB" id="A0A6L2LYE3"/>
<protein>
    <submittedName>
        <fullName evidence="1">Uncharacterized protein</fullName>
    </submittedName>
</protein>
<comment type="caution">
    <text evidence="1">The sequence shown here is derived from an EMBL/GenBank/DDBJ whole genome shotgun (WGS) entry which is preliminary data.</text>
</comment>
<accession>A0A6L2LYE3</accession>
<evidence type="ECO:0000313" key="1">
    <source>
        <dbReference type="EMBL" id="GEU65977.1"/>
    </source>
</evidence>
<name>A0A6L2LYE3_TANCI</name>
<dbReference type="EMBL" id="BKCJ010005301">
    <property type="protein sequence ID" value="GEU65977.1"/>
    <property type="molecule type" value="Genomic_DNA"/>
</dbReference>